<evidence type="ECO:0000256" key="4">
    <source>
        <dbReference type="ARBA" id="ARBA00022989"/>
    </source>
</evidence>
<reference evidence="8 9" key="1">
    <citation type="submission" date="2019-08" db="EMBL/GenBank/DDBJ databases">
        <title>Draft genome sequences of two oriental melons (Cucumis melo L. var makuwa).</title>
        <authorList>
            <person name="Kwon S.-Y."/>
        </authorList>
    </citation>
    <scope>NUCLEOTIDE SEQUENCE [LARGE SCALE GENOMIC DNA]</scope>
    <source>
        <strain evidence="9">cv. SW 3</strain>
        <tissue evidence="8">Leaf</tissue>
    </source>
</reference>
<feature type="transmembrane region" description="Helical" evidence="6">
    <location>
        <begin position="109"/>
        <end position="127"/>
    </location>
</feature>
<feature type="transmembrane region" description="Helical" evidence="6">
    <location>
        <begin position="360"/>
        <end position="380"/>
    </location>
</feature>
<evidence type="ECO:0000256" key="6">
    <source>
        <dbReference type="SAM" id="Phobius"/>
    </source>
</evidence>
<evidence type="ECO:0000256" key="2">
    <source>
        <dbReference type="ARBA" id="ARBA00022448"/>
    </source>
</evidence>
<keyword evidence="5 6" id="KW-0472">Membrane</keyword>
<feature type="transmembrane region" description="Helical" evidence="6">
    <location>
        <begin position="36"/>
        <end position="54"/>
    </location>
</feature>
<dbReference type="SUPFAM" id="SSF103473">
    <property type="entry name" value="MFS general substrate transporter"/>
    <property type="match status" value="1"/>
</dbReference>
<dbReference type="InterPro" id="IPR011701">
    <property type="entry name" value="MFS"/>
</dbReference>
<comment type="subcellular location">
    <subcellularLocation>
        <location evidence="1">Membrane</location>
        <topology evidence="1">Multi-pass membrane protein</topology>
    </subcellularLocation>
</comment>
<gene>
    <name evidence="8" type="ORF">E6C27_scaffold82G001670</name>
</gene>
<keyword evidence="3 6" id="KW-0812">Transmembrane</keyword>
<dbReference type="PANTHER" id="PTHR23504">
    <property type="entry name" value="MAJOR FACILITATOR SUPERFAMILY DOMAIN-CONTAINING PROTEIN 10"/>
    <property type="match status" value="1"/>
</dbReference>
<keyword evidence="2" id="KW-0813">Transport</keyword>
<dbReference type="InterPro" id="IPR020846">
    <property type="entry name" value="MFS_dom"/>
</dbReference>
<dbReference type="EMBL" id="SSTE01001846">
    <property type="protein sequence ID" value="KAA0064854.1"/>
    <property type="molecule type" value="Genomic_DNA"/>
</dbReference>
<accession>A0A5A7VC62</accession>
<dbReference type="CDD" id="cd17330">
    <property type="entry name" value="MFS_SLC46_TetA_like"/>
    <property type="match status" value="1"/>
</dbReference>
<evidence type="ECO:0000313" key="9">
    <source>
        <dbReference type="Proteomes" id="UP000321393"/>
    </source>
</evidence>
<dbReference type="PROSITE" id="PS50850">
    <property type="entry name" value="MFS"/>
    <property type="match status" value="1"/>
</dbReference>
<evidence type="ECO:0000313" key="8">
    <source>
        <dbReference type="EMBL" id="KAA0064854.1"/>
    </source>
</evidence>
<dbReference type="Gene3D" id="1.20.1250.20">
    <property type="entry name" value="MFS general substrate transporter like domains"/>
    <property type="match status" value="1"/>
</dbReference>
<dbReference type="AlphaFoldDB" id="A0A5A7VC62"/>
<evidence type="ECO:0000256" key="1">
    <source>
        <dbReference type="ARBA" id="ARBA00004141"/>
    </source>
</evidence>
<dbReference type="Proteomes" id="UP000321393">
    <property type="component" value="Unassembled WGS sequence"/>
</dbReference>
<feature type="transmembrane region" description="Helical" evidence="6">
    <location>
        <begin position="401"/>
        <end position="419"/>
    </location>
</feature>
<dbReference type="GO" id="GO:0022857">
    <property type="term" value="F:transmembrane transporter activity"/>
    <property type="evidence" value="ECO:0007669"/>
    <property type="project" value="InterPro"/>
</dbReference>
<keyword evidence="4 6" id="KW-1133">Transmembrane helix</keyword>
<evidence type="ECO:0000256" key="5">
    <source>
        <dbReference type="ARBA" id="ARBA00023136"/>
    </source>
</evidence>
<evidence type="ECO:0000256" key="3">
    <source>
        <dbReference type="ARBA" id="ARBA00022692"/>
    </source>
</evidence>
<evidence type="ECO:0000259" key="7">
    <source>
        <dbReference type="PROSITE" id="PS50850"/>
    </source>
</evidence>
<proteinExistence type="predicted"/>
<comment type="caution">
    <text evidence="8">The sequence shown here is derived from an EMBL/GenBank/DDBJ whole genome shotgun (WGS) entry which is preliminary data.</text>
</comment>
<feature type="transmembrane region" description="Helical" evidence="6">
    <location>
        <begin position="74"/>
        <end position="97"/>
    </location>
</feature>
<organism evidence="8 9">
    <name type="scientific">Cucumis melo var. makuwa</name>
    <name type="common">Oriental melon</name>
    <dbReference type="NCBI Taxonomy" id="1194695"/>
    <lineage>
        <taxon>Eukaryota</taxon>
        <taxon>Viridiplantae</taxon>
        <taxon>Streptophyta</taxon>
        <taxon>Embryophyta</taxon>
        <taxon>Tracheophyta</taxon>
        <taxon>Spermatophyta</taxon>
        <taxon>Magnoliopsida</taxon>
        <taxon>eudicotyledons</taxon>
        <taxon>Gunneridae</taxon>
        <taxon>Pentapetalae</taxon>
        <taxon>rosids</taxon>
        <taxon>fabids</taxon>
        <taxon>Cucurbitales</taxon>
        <taxon>Cucurbitaceae</taxon>
        <taxon>Benincaseae</taxon>
        <taxon>Cucumis</taxon>
    </lineage>
</organism>
<dbReference type="OrthoDB" id="419616at2759"/>
<feature type="transmembrane region" description="Helical" evidence="6">
    <location>
        <begin position="425"/>
        <end position="444"/>
    </location>
</feature>
<protein>
    <submittedName>
        <fullName evidence="8">Tetracycline resistance protein, class A-like isoform X1</fullName>
    </submittedName>
</protein>
<dbReference type="Pfam" id="PF07690">
    <property type="entry name" value="MFS_1"/>
    <property type="match status" value="1"/>
</dbReference>
<feature type="domain" description="Major facilitator superfamily (MFS) profile" evidence="7">
    <location>
        <begin position="35"/>
        <end position="454"/>
    </location>
</feature>
<name>A0A5A7VC62_CUCMM</name>
<dbReference type="GO" id="GO:0016020">
    <property type="term" value="C:membrane"/>
    <property type="evidence" value="ECO:0007669"/>
    <property type="project" value="UniProtKB-SubCell"/>
</dbReference>
<dbReference type="InterPro" id="IPR036259">
    <property type="entry name" value="MFS_trans_sf"/>
</dbReference>
<dbReference type="PANTHER" id="PTHR23504:SF1">
    <property type="entry name" value="GH21943P-RELATED"/>
    <property type="match status" value="1"/>
</dbReference>
<sequence>MVTFLTPRLHNSNLVGKEEATDRGDQKRSMEEMLKLTHLLVTVFLYTFATMTAFPAIPDVTMSALCPGRDECSLAIYFTGFQQVVTGVGALLMVPLLGNLSDKFGRKTVLTIPLILNVIPLGILGYGRSRDLFYIYFVFKCVTSIVCEGSVQCLAVAYAADNVPEHRRASAFGILSAIISSASVCGNLCARFLSISSTFQAAASTAAMAALYMRVFLTDSASNCNFSAPLLSGENVESVSSKKEKYASALPSLTDLFSFLKTSSTFSQAAVVAFFSNLADVGHHASIMYYLKAKFHFDKDRIADLMVISGFLPSNESLQLLLTPILVPVLGENRLLSVGVFFNCLHMLLHSLAWSEWVSYGAAMFSVLYIFWQPCLQSIVSKQVGASEQGKAQGCISGISSFANVVSPFVFSPLTALFLSENAPFYFPGFSIMCAASAAMIAFVQSMMIKTPAKACTSIHVEVLV</sequence>